<dbReference type="PANTHER" id="PTHR31448">
    <property type="entry name" value="MYOSIN-BINDING PROTEIN 2"/>
    <property type="match status" value="1"/>
</dbReference>
<evidence type="ECO:0000313" key="10">
    <source>
        <dbReference type="Proteomes" id="UP001163823"/>
    </source>
</evidence>
<evidence type="ECO:0000256" key="3">
    <source>
        <dbReference type="ARBA" id="ARBA00022989"/>
    </source>
</evidence>
<dbReference type="KEGG" id="qsa:O6P43_011230"/>
<dbReference type="GO" id="GO:0016020">
    <property type="term" value="C:membrane"/>
    <property type="evidence" value="ECO:0007669"/>
    <property type="project" value="UniProtKB-SubCell"/>
</dbReference>
<evidence type="ECO:0000256" key="5">
    <source>
        <dbReference type="SAM" id="Coils"/>
    </source>
</evidence>
<dbReference type="InterPro" id="IPR039306">
    <property type="entry name" value="MYOB"/>
</dbReference>
<evidence type="ECO:0000256" key="7">
    <source>
        <dbReference type="SAM" id="Phobius"/>
    </source>
</evidence>
<dbReference type="EMBL" id="JARAOO010000004">
    <property type="protein sequence ID" value="KAJ7973508.1"/>
    <property type="molecule type" value="Genomic_DNA"/>
</dbReference>
<feature type="domain" description="GTD-binding" evidence="8">
    <location>
        <begin position="554"/>
        <end position="652"/>
    </location>
</feature>
<keyword evidence="4 7" id="KW-0472">Membrane</keyword>
<evidence type="ECO:0000256" key="2">
    <source>
        <dbReference type="ARBA" id="ARBA00022692"/>
    </source>
</evidence>
<organism evidence="9 10">
    <name type="scientific">Quillaja saponaria</name>
    <name type="common">Soap bark tree</name>
    <dbReference type="NCBI Taxonomy" id="32244"/>
    <lineage>
        <taxon>Eukaryota</taxon>
        <taxon>Viridiplantae</taxon>
        <taxon>Streptophyta</taxon>
        <taxon>Embryophyta</taxon>
        <taxon>Tracheophyta</taxon>
        <taxon>Spermatophyta</taxon>
        <taxon>Magnoliopsida</taxon>
        <taxon>eudicotyledons</taxon>
        <taxon>Gunneridae</taxon>
        <taxon>Pentapetalae</taxon>
        <taxon>rosids</taxon>
        <taxon>fabids</taxon>
        <taxon>Fabales</taxon>
        <taxon>Quillajaceae</taxon>
        <taxon>Quillaja</taxon>
    </lineage>
</organism>
<feature type="region of interest" description="Disordered" evidence="6">
    <location>
        <begin position="737"/>
        <end position="779"/>
    </location>
</feature>
<evidence type="ECO:0000256" key="6">
    <source>
        <dbReference type="SAM" id="MobiDB-lite"/>
    </source>
</evidence>
<accession>A0AAD7VF92</accession>
<keyword evidence="2 7" id="KW-0812">Transmembrane</keyword>
<dbReference type="GO" id="GO:0080115">
    <property type="term" value="F:myosin XI tail binding"/>
    <property type="evidence" value="ECO:0007669"/>
    <property type="project" value="UniProtKB-ARBA"/>
</dbReference>
<comment type="subcellular location">
    <subcellularLocation>
        <location evidence="1">Membrane</location>
        <topology evidence="1">Single-pass membrane protein</topology>
    </subcellularLocation>
</comment>
<sequence length="885" mass="97900">MALTGMPFAKPERLSGGVSTALGSAVLEWLLILFLFIDAIFSYLITKFARFCGLQTPCLFCSRLDHVLGKEKAGYCWDLICSGHKSEISSLVLCRVHDKLVKVHGMCESCLFSFAATNKSNAETYRLLVGVIINKAHDQKKGRNKPSASVRATNLGNSELDPLSHIGYMELKIASDSEFEVPFSDEDDKNASTRETGDTKEDLTVESVQMVARIIDLGDDLASEKLIDLTNAPTTSLLESDVQLDFMDIHSSTSVAANVETRHGLEELNWQQVESKDIGPAPTELISLDNVPPSLNGAEAPLPTELMSHDDIPPSSNGTEASLPTELISHDDIPPPLNVTEAPLPNEFISHDIHPSLNGTEAPLPTEHISFDDIPPSNRTEAPREVSKELLNKLSTGDVGSTSRKRSTSECEEISKAGINLTTISERASETNYVSSDICNQVLNTLDLGDAYKLAVSNRGRQLSATLTEQWLGKDSSKVSEDLKLLLSELSATRGTEQSVNDISPRLSLNRDDVKSSDANSTGMQMFQKRISLERNESGLSLDGSIVSDIEGESVVDRLKRQIEHDKKLINALYKELEEERNASAVAANQTMAMITRLQEEKATLQMEALQYLRMMDEQSEYDMEELLKANDLLAEKEKEIQDLEGELEFYHQKFPNELMLENLVKTNSDRKVRDIGMDHVASACNESDANVLSDSVAGRDTGSVKNALLEFEDERLYLLQHLKKLEKQISPFLCNSRSLDSSEQSPNERRDQVNEPTELISNGGSQQDSEKEEADLSKQDAYPLPSCNLQVPLFEKPLTIKGNGGLDCSGQSTAVLGADLASIGSLVCNFDKRLQALEEDSNFLEHTVNLLRIREEGLQFIQEIANHLRELRKIEILRKDQSDA</sequence>
<evidence type="ECO:0000256" key="4">
    <source>
        <dbReference type="ARBA" id="ARBA00023136"/>
    </source>
</evidence>
<proteinExistence type="predicted"/>
<feature type="coiled-coil region" evidence="5">
    <location>
        <begin position="556"/>
        <end position="654"/>
    </location>
</feature>
<keyword evidence="5" id="KW-0175">Coiled coil</keyword>
<dbReference type="PANTHER" id="PTHR31448:SF32">
    <property type="entry name" value="MYOSIN-BINDING PROTEIN 1"/>
    <property type="match status" value="1"/>
</dbReference>
<dbReference type="PROSITE" id="PS51775">
    <property type="entry name" value="GTD_BINDING"/>
    <property type="match status" value="1"/>
</dbReference>
<feature type="transmembrane region" description="Helical" evidence="7">
    <location>
        <begin position="21"/>
        <end position="45"/>
    </location>
</feature>
<evidence type="ECO:0000259" key="8">
    <source>
        <dbReference type="PROSITE" id="PS51775"/>
    </source>
</evidence>
<dbReference type="Pfam" id="PF04576">
    <property type="entry name" value="Zein-binding"/>
    <property type="match status" value="1"/>
</dbReference>
<feature type="compositionally biased region" description="Polar residues" evidence="6">
    <location>
        <begin position="737"/>
        <end position="746"/>
    </location>
</feature>
<dbReference type="Proteomes" id="UP001163823">
    <property type="component" value="Chromosome 4"/>
</dbReference>
<keyword evidence="3 7" id="KW-1133">Transmembrane helix</keyword>
<evidence type="ECO:0000256" key="1">
    <source>
        <dbReference type="ARBA" id="ARBA00004167"/>
    </source>
</evidence>
<gene>
    <name evidence="9" type="ORF">O6P43_011230</name>
</gene>
<protein>
    <submittedName>
        <fullName evidence="9">Myosin-binding protein 1-like</fullName>
    </submittedName>
</protein>
<keyword evidence="10" id="KW-1185">Reference proteome</keyword>
<reference evidence="9" key="1">
    <citation type="journal article" date="2023" name="Science">
        <title>Elucidation of the pathway for biosynthesis of saponin adjuvants from the soapbark tree.</title>
        <authorList>
            <person name="Reed J."/>
            <person name="Orme A."/>
            <person name="El-Demerdash A."/>
            <person name="Owen C."/>
            <person name="Martin L.B.B."/>
            <person name="Misra R.C."/>
            <person name="Kikuchi S."/>
            <person name="Rejzek M."/>
            <person name="Martin A.C."/>
            <person name="Harkess A."/>
            <person name="Leebens-Mack J."/>
            <person name="Louveau T."/>
            <person name="Stephenson M.J."/>
            <person name="Osbourn A."/>
        </authorList>
    </citation>
    <scope>NUCLEOTIDE SEQUENCE</scope>
    <source>
        <strain evidence="9">S10</strain>
    </source>
</reference>
<dbReference type="InterPro" id="IPR007656">
    <property type="entry name" value="GTD-bd"/>
</dbReference>
<dbReference type="AlphaFoldDB" id="A0AAD7VF92"/>
<name>A0AAD7VF92_QUISA</name>
<comment type="caution">
    <text evidence="9">The sequence shown here is derived from an EMBL/GenBank/DDBJ whole genome shotgun (WGS) entry which is preliminary data.</text>
</comment>
<evidence type="ECO:0000313" key="9">
    <source>
        <dbReference type="EMBL" id="KAJ7973508.1"/>
    </source>
</evidence>